<dbReference type="EMBL" id="JBEYRS010000012">
    <property type="protein sequence ID" value="MEW2365667.1"/>
    <property type="molecule type" value="Genomic_DNA"/>
</dbReference>
<protein>
    <submittedName>
        <fullName evidence="1">DUF3224 domain-containing protein</fullName>
    </submittedName>
</protein>
<evidence type="ECO:0000313" key="2">
    <source>
        <dbReference type="Proteomes" id="UP001553843"/>
    </source>
</evidence>
<gene>
    <name evidence="1" type="ORF">AB0887_27420</name>
</gene>
<accession>A0ABV3M1U3</accession>
<dbReference type="Gene3D" id="2.40.350.10">
    <property type="entry name" value="SO1590-like"/>
    <property type="match status" value="1"/>
</dbReference>
<dbReference type="Pfam" id="PF11528">
    <property type="entry name" value="DUF3224"/>
    <property type="match status" value="1"/>
</dbReference>
<name>A0ABV3M1U3_9ACTN</name>
<dbReference type="InterPro" id="IPR021607">
    <property type="entry name" value="DUF3224"/>
</dbReference>
<organism evidence="1 2">
    <name type="scientific">Streptomyces huasconensis</name>
    <dbReference type="NCBI Taxonomy" id="1854574"/>
    <lineage>
        <taxon>Bacteria</taxon>
        <taxon>Bacillati</taxon>
        <taxon>Actinomycetota</taxon>
        <taxon>Actinomycetes</taxon>
        <taxon>Kitasatosporales</taxon>
        <taxon>Streptomycetaceae</taxon>
        <taxon>Streptomyces</taxon>
    </lineage>
</organism>
<dbReference type="RefSeq" id="WP_359780957.1">
    <property type="nucleotide sequence ID" value="NZ_JBEYRR010000008.1"/>
</dbReference>
<dbReference type="Proteomes" id="UP001553843">
    <property type="component" value="Unassembled WGS sequence"/>
</dbReference>
<dbReference type="InterPro" id="IPR023159">
    <property type="entry name" value="SO1590-like_sf"/>
</dbReference>
<evidence type="ECO:0000313" key="1">
    <source>
        <dbReference type="EMBL" id="MEW2365667.1"/>
    </source>
</evidence>
<reference evidence="1 2" key="1">
    <citation type="submission" date="2024-06" db="EMBL/GenBank/DDBJ databases">
        <title>The Natural Products Discovery Center: Release of the First 8490 Sequenced Strains for Exploring Actinobacteria Biosynthetic Diversity.</title>
        <authorList>
            <person name="Kalkreuter E."/>
            <person name="Kautsar S.A."/>
            <person name="Yang D."/>
            <person name="Bader C.D."/>
            <person name="Teijaro C.N."/>
            <person name="Fluegel L."/>
            <person name="Davis C.M."/>
            <person name="Simpson J.R."/>
            <person name="Lauterbach L."/>
            <person name="Steele A.D."/>
            <person name="Gui C."/>
            <person name="Meng S."/>
            <person name="Li G."/>
            <person name="Viehrig K."/>
            <person name="Ye F."/>
            <person name="Su P."/>
            <person name="Kiefer A.F."/>
            <person name="Nichols A."/>
            <person name="Cepeda A.J."/>
            <person name="Yan W."/>
            <person name="Fan B."/>
            <person name="Jiang Y."/>
            <person name="Adhikari A."/>
            <person name="Zheng C.-J."/>
            <person name="Schuster L."/>
            <person name="Cowan T.M."/>
            <person name="Smanski M.J."/>
            <person name="Chevrette M.G."/>
            <person name="De Carvalho L.P.S."/>
            <person name="Shen B."/>
        </authorList>
    </citation>
    <scope>NUCLEOTIDE SEQUENCE [LARGE SCALE GENOMIC DNA]</scope>
    <source>
        <strain evidence="1 2">NPDC047833</strain>
    </source>
</reference>
<comment type="caution">
    <text evidence="1">The sequence shown here is derived from an EMBL/GenBank/DDBJ whole genome shotgun (WGS) entry which is preliminary data.</text>
</comment>
<dbReference type="SUPFAM" id="SSF159238">
    <property type="entry name" value="SO1590-like"/>
    <property type="match status" value="1"/>
</dbReference>
<sequence length="96" mass="10059">MLRNTRASGPRDASPPYSIAYTSETTTAAYVGHEFIDGTLDGRKGSFVTEQRGSFVDDGTACAFPVPPGSGTGAFTARHGEKSTPYAFDHTLGVLG</sequence>
<proteinExistence type="predicted"/>
<keyword evidence="2" id="KW-1185">Reference proteome</keyword>